<evidence type="ECO:0000256" key="3">
    <source>
        <dbReference type="ARBA" id="ARBA00022475"/>
    </source>
</evidence>
<protein>
    <submittedName>
        <fullName evidence="10">Sugar ABC transporter permease</fullName>
    </submittedName>
</protein>
<dbReference type="CDD" id="cd06261">
    <property type="entry name" value="TM_PBP2"/>
    <property type="match status" value="1"/>
</dbReference>
<dbReference type="SUPFAM" id="SSF161098">
    <property type="entry name" value="MetI-like"/>
    <property type="match status" value="1"/>
</dbReference>
<keyword evidence="3" id="KW-1003">Cell membrane</keyword>
<keyword evidence="6 7" id="KW-0472">Membrane</keyword>
<comment type="similarity">
    <text evidence="7">Belongs to the binding-protein-dependent transport system permease family.</text>
</comment>
<evidence type="ECO:0000256" key="2">
    <source>
        <dbReference type="ARBA" id="ARBA00022448"/>
    </source>
</evidence>
<keyword evidence="5 7" id="KW-1133">Transmembrane helix</keyword>
<feature type="transmembrane region" description="Helical" evidence="7">
    <location>
        <begin position="185"/>
        <end position="209"/>
    </location>
</feature>
<keyword evidence="2 7" id="KW-0813">Transport</keyword>
<dbReference type="Pfam" id="PF00528">
    <property type="entry name" value="BPD_transp_1"/>
    <property type="match status" value="1"/>
</dbReference>
<evidence type="ECO:0000256" key="6">
    <source>
        <dbReference type="ARBA" id="ARBA00023136"/>
    </source>
</evidence>
<feature type="transmembrane region" description="Helical" evidence="7">
    <location>
        <begin position="292"/>
        <end position="312"/>
    </location>
</feature>
<evidence type="ECO:0000256" key="7">
    <source>
        <dbReference type="RuleBase" id="RU363032"/>
    </source>
</evidence>
<feature type="transmembrane region" description="Helical" evidence="7">
    <location>
        <begin position="230"/>
        <end position="255"/>
    </location>
</feature>
<evidence type="ECO:0000256" key="1">
    <source>
        <dbReference type="ARBA" id="ARBA00004651"/>
    </source>
</evidence>
<proteinExistence type="inferred from homology"/>
<sequence>MNQTTESSNPVEAATGRPRTSDAGQRRSAGAKDLLQALPWIGPALLLIIGVVLFPAGVMFFNSTRDISLSGLDKGSVGLDNFFAVFAFAEFWPIFFRTIVWVVVTVAVTVVISLGLAQILNKAFPGRQIVRMAVIVPWAASVVMTTLVFYYSLEPYFGVFNKFLYDIGLSDDAVGYGWTKNSTTAFIWSIVVSIFVSLPFTTYTILAGLQSVPADAIEAAKMDGAGPARTYWSIVLPQLRSALAVAVLINIINVFNSLPILKVMTGSIPGYGADTIMTMIFKYIELQKKVDVASALSVVAFLIVIVIVAIYVKVVKPMKEV</sequence>
<feature type="domain" description="ABC transmembrane type-1" evidence="9">
    <location>
        <begin position="95"/>
        <end position="311"/>
    </location>
</feature>
<name>A0ABY7XQL4_MICLT</name>
<dbReference type="InterPro" id="IPR050809">
    <property type="entry name" value="UgpAE/MalFG_permease"/>
</dbReference>
<evidence type="ECO:0000259" key="9">
    <source>
        <dbReference type="PROSITE" id="PS50928"/>
    </source>
</evidence>
<comment type="subcellular location">
    <subcellularLocation>
        <location evidence="1 7">Cell membrane</location>
        <topology evidence="1 7">Multi-pass membrane protein</topology>
    </subcellularLocation>
</comment>
<feature type="region of interest" description="Disordered" evidence="8">
    <location>
        <begin position="1"/>
        <end position="26"/>
    </location>
</feature>
<feature type="compositionally biased region" description="Polar residues" evidence="8">
    <location>
        <begin position="1"/>
        <end position="10"/>
    </location>
</feature>
<evidence type="ECO:0000256" key="5">
    <source>
        <dbReference type="ARBA" id="ARBA00022989"/>
    </source>
</evidence>
<dbReference type="PANTHER" id="PTHR43227">
    <property type="entry name" value="BLL4140 PROTEIN"/>
    <property type="match status" value="1"/>
</dbReference>
<dbReference type="PANTHER" id="PTHR43227:SF8">
    <property type="entry name" value="DIACETYLCHITOBIOSE UPTAKE SYSTEM PERMEASE PROTEIN DASB"/>
    <property type="match status" value="1"/>
</dbReference>
<gene>
    <name evidence="10" type="ORF">KV395_14925</name>
</gene>
<evidence type="ECO:0000313" key="10">
    <source>
        <dbReference type="EMBL" id="WDM44461.1"/>
    </source>
</evidence>
<reference evidence="10 11" key="1">
    <citation type="submission" date="2021-06" db="EMBL/GenBank/DDBJ databases">
        <title>Genome-based taxonomic framework of Microbacterium strains isolated from marine environment, the description of four new species and reclassification of four preexisting species.</title>
        <authorList>
            <person name="Lee S.D."/>
            <person name="Kim S.-M."/>
            <person name="Byeon Y.-S."/>
            <person name="Yang H.L."/>
            <person name="Kim I.S."/>
        </authorList>
    </citation>
    <scope>NUCLEOTIDE SEQUENCE [LARGE SCALE GENOMIC DNA]</scope>
    <source>
        <strain evidence="10 11">KACC 14465</strain>
    </source>
</reference>
<dbReference type="Gene3D" id="1.10.3720.10">
    <property type="entry name" value="MetI-like"/>
    <property type="match status" value="1"/>
</dbReference>
<feature type="transmembrane region" description="Helical" evidence="7">
    <location>
        <begin position="99"/>
        <end position="120"/>
    </location>
</feature>
<evidence type="ECO:0000256" key="8">
    <source>
        <dbReference type="SAM" id="MobiDB-lite"/>
    </source>
</evidence>
<keyword evidence="11" id="KW-1185">Reference proteome</keyword>
<organism evidence="10 11">
    <name type="scientific">Microbacterium luteolum</name>
    <name type="common">Aureobacterium luteolum</name>
    <dbReference type="NCBI Taxonomy" id="69367"/>
    <lineage>
        <taxon>Bacteria</taxon>
        <taxon>Bacillati</taxon>
        <taxon>Actinomycetota</taxon>
        <taxon>Actinomycetes</taxon>
        <taxon>Micrococcales</taxon>
        <taxon>Microbacteriaceae</taxon>
        <taxon>Microbacterium</taxon>
    </lineage>
</organism>
<feature type="transmembrane region" description="Helical" evidence="7">
    <location>
        <begin position="40"/>
        <end position="63"/>
    </location>
</feature>
<dbReference type="InterPro" id="IPR000515">
    <property type="entry name" value="MetI-like"/>
</dbReference>
<evidence type="ECO:0000313" key="11">
    <source>
        <dbReference type="Proteomes" id="UP001215097"/>
    </source>
</evidence>
<feature type="transmembrane region" description="Helical" evidence="7">
    <location>
        <begin position="132"/>
        <end position="153"/>
    </location>
</feature>
<dbReference type="RefSeq" id="WP_282214601.1">
    <property type="nucleotide sequence ID" value="NZ_BAAAUN010000001.1"/>
</dbReference>
<dbReference type="PROSITE" id="PS50928">
    <property type="entry name" value="ABC_TM1"/>
    <property type="match status" value="1"/>
</dbReference>
<dbReference type="Proteomes" id="UP001215097">
    <property type="component" value="Chromosome"/>
</dbReference>
<evidence type="ECO:0000256" key="4">
    <source>
        <dbReference type="ARBA" id="ARBA00022692"/>
    </source>
</evidence>
<dbReference type="EMBL" id="CP078075">
    <property type="protein sequence ID" value="WDM44461.1"/>
    <property type="molecule type" value="Genomic_DNA"/>
</dbReference>
<dbReference type="InterPro" id="IPR035906">
    <property type="entry name" value="MetI-like_sf"/>
</dbReference>
<accession>A0ABY7XQL4</accession>
<keyword evidence="4 7" id="KW-0812">Transmembrane</keyword>